<sequence>MLPPPLTQSPLEEYHRILQAEIQATETLDQYTALYTAMLPHFSAPITPSPFIKPDRLLHLFYVELKRLELSQAPPTTTNAAAATATVAGTPTSTELTDASAIPPKEGVPVKHPRLGDPPTHPWPRTQRKIWGVDLEIPHSPDIYRELRPRLWDPAYTKILAWSVRSTGGSVVTLYLSYQQPPPTTAGQGKVGPIGQTGAQPSP</sequence>
<keyword evidence="3" id="KW-1185">Reference proteome</keyword>
<accession>A0A4Q0A2X6</accession>
<evidence type="ECO:0000256" key="1">
    <source>
        <dbReference type="SAM" id="MobiDB-lite"/>
    </source>
</evidence>
<evidence type="ECO:0000313" key="3">
    <source>
        <dbReference type="Proteomes" id="UP000268162"/>
    </source>
</evidence>
<feature type="region of interest" description="Disordered" evidence="1">
    <location>
        <begin position="181"/>
        <end position="203"/>
    </location>
</feature>
<gene>
    <name evidence="2" type="ORF">BJ085DRAFT_37496</name>
</gene>
<evidence type="ECO:0000313" key="2">
    <source>
        <dbReference type="EMBL" id="RKP40454.1"/>
    </source>
</evidence>
<feature type="region of interest" description="Disordered" evidence="1">
    <location>
        <begin position="91"/>
        <end position="126"/>
    </location>
</feature>
<proteinExistence type="predicted"/>
<organism evidence="2 3">
    <name type="scientific">Dimargaris cristalligena</name>
    <dbReference type="NCBI Taxonomy" id="215637"/>
    <lineage>
        <taxon>Eukaryota</taxon>
        <taxon>Fungi</taxon>
        <taxon>Fungi incertae sedis</taxon>
        <taxon>Zoopagomycota</taxon>
        <taxon>Kickxellomycotina</taxon>
        <taxon>Dimargaritomycetes</taxon>
        <taxon>Dimargaritales</taxon>
        <taxon>Dimargaritaceae</taxon>
        <taxon>Dimargaris</taxon>
    </lineage>
</organism>
<dbReference type="Proteomes" id="UP000268162">
    <property type="component" value="Unassembled WGS sequence"/>
</dbReference>
<reference evidence="3" key="1">
    <citation type="journal article" date="2018" name="Nat. Microbiol.">
        <title>Leveraging single-cell genomics to expand the fungal tree of life.</title>
        <authorList>
            <person name="Ahrendt S.R."/>
            <person name="Quandt C.A."/>
            <person name="Ciobanu D."/>
            <person name="Clum A."/>
            <person name="Salamov A."/>
            <person name="Andreopoulos B."/>
            <person name="Cheng J.F."/>
            <person name="Woyke T."/>
            <person name="Pelin A."/>
            <person name="Henrissat B."/>
            <person name="Reynolds N.K."/>
            <person name="Benny G.L."/>
            <person name="Smith M.E."/>
            <person name="James T.Y."/>
            <person name="Grigoriev I.V."/>
        </authorList>
    </citation>
    <scope>NUCLEOTIDE SEQUENCE [LARGE SCALE GENOMIC DNA]</scope>
    <source>
        <strain evidence="3">RSA 468</strain>
    </source>
</reference>
<name>A0A4Q0A2X6_9FUNG</name>
<dbReference type="EMBL" id="ML002209">
    <property type="protein sequence ID" value="RKP40454.1"/>
    <property type="molecule type" value="Genomic_DNA"/>
</dbReference>
<dbReference type="AlphaFoldDB" id="A0A4Q0A2X6"/>
<protein>
    <submittedName>
        <fullName evidence="2">Uncharacterized protein</fullName>
    </submittedName>
</protein>